<evidence type="ECO:0000313" key="5">
    <source>
        <dbReference type="EMBL" id="TCO10942.1"/>
    </source>
</evidence>
<keyword evidence="2" id="KW-0812">Transmembrane</keyword>
<dbReference type="PROSITE" id="PS50113">
    <property type="entry name" value="PAC"/>
    <property type="match status" value="1"/>
</dbReference>
<reference evidence="5 6" key="1">
    <citation type="submission" date="2019-03" db="EMBL/GenBank/DDBJ databases">
        <title>Genomic Encyclopedia of Type Strains, Phase IV (KMG-IV): sequencing the most valuable type-strain genomes for metagenomic binning, comparative biology and taxonomic classification.</title>
        <authorList>
            <person name="Goeker M."/>
        </authorList>
    </citation>
    <scope>NUCLEOTIDE SEQUENCE [LARGE SCALE GENOMIC DNA]</scope>
    <source>
        <strain evidence="5 6">DSM 24179</strain>
    </source>
</reference>
<name>A0A4R2GNN6_9BACT</name>
<evidence type="ECO:0000259" key="4">
    <source>
        <dbReference type="PROSITE" id="PS50113"/>
    </source>
</evidence>
<dbReference type="OrthoDB" id="1120715at2"/>
<feature type="domain" description="PAS" evidence="3">
    <location>
        <begin position="506"/>
        <end position="575"/>
    </location>
</feature>
<keyword evidence="2" id="KW-1133">Transmembrane helix</keyword>
<dbReference type="Gene3D" id="3.30.450.40">
    <property type="match status" value="1"/>
</dbReference>
<feature type="domain" description="PAC" evidence="4">
    <location>
        <begin position="426"/>
        <end position="480"/>
    </location>
</feature>
<evidence type="ECO:0000313" key="6">
    <source>
        <dbReference type="Proteomes" id="UP000295221"/>
    </source>
</evidence>
<keyword evidence="6" id="KW-1185">Reference proteome</keyword>
<proteinExistence type="predicted"/>
<dbReference type="InterPro" id="IPR029016">
    <property type="entry name" value="GAF-like_dom_sf"/>
</dbReference>
<dbReference type="InterPro" id="IPR035965">
    <property type="entry name" value="PAS-like_dom_sf"/>
</dbReference>
<dbReference type="PANTHER" id="PTHR44757">
    <property type="entry name" value="DIGUANYLATE CYCLASE DGCP"/>
    <property type="match status" value="1"/>
</dbReference>
<evidence type="ECO:0000256" key="1">
    <source>
        <dbReference type="SAM" id="Coils"/>
    </source>
</evidence>
<dbReference type="EMBL" id="SLWK01000001">
    <property type="protein sequence ID" value="TCO10942.1"/>
    <property type="molecule type" value="Genomic_DNA"/>
</dbReference>
<dbReference type="Pfam" id="PF13426">
    <property type="entry name" value="PAS_9"/>
    <property type="match status" value="2"/>
</dbReference>
<feature type="coiled-coil region" evidence="1">
    <location>
        <begin position="320"/>
        <end position="354"/>
    </location>
</feature>
<dbReference type="InterPro" id="IPR052155">
    <property type="entry name" value="Biofilm_reg_signaling"/>
</dbReference>
<protein>
    <submittedName>
        <fullName evidence="5">PAS domain S-box-containing protein</fullName>
    </submittedName>
</protein>
<dbReference type="PROSITE" id="PS50112">
    <property type="entry name" value="PAS"/>
    <property type="match status" value="2"/>
</dbReference>
<dbReference type="RefSeq" id="WP_132431849.1">
    <property type="nucleotide sequence ID" value="NZ_SLWK01000001.1"/>
</dbReference>
<dbReference type="AlphaFoldDB" id="A0A4R2GNN6"/>
<dbReference type="Pfam" id="PF13185">
    <property type="entry name" value="GAF_2"/>
    <property type="match status" value="1"/>
</dbReference>
<dbReference type="Gene3D" id="3.30.450.20">
    <property type="entry name" value="PAS domain"/>
    <property type="match status" value="2"/>
</dbReference>
<feature type="transmembrane region" description="Helical" evidence="2">
    <location>
        <begin position="49"/>
        <end position="73"/>
    </location>
</feature>
<comment type="caution">
    <text evidence="5">The sequence shown here is derived from an EMBL/GenBank/DDBJ whole genome shotgun (WGS) entry which is preliminary data.</text>
</comment>
<dbReference type="SMART" id="SM00065">
    <property type="entry name" value="GAF"/>
    <property type="match status" value="1"/>
</dbReference>
<dbReference type="CDD" id="cd00130">
    <property type="entry name" value="PAS"/>
    <property type="match status" value="2"/>
</dbReference>
<sequence length="625" mass="70986">MKKSKYKALISKSTLQGGAAGVILATLIILISLDAPALAETDKSLSTLFSLFPALWAVLLLPFILAIAGYFLANKFMLVINKQANKIKKEANKTNMVLAFIENLRQDKLDEPFGNVKKSDPLSNALLNLREFMIKSKKEQEKRRIEEEQRTWVTQGLAQFGEILRKSSNNLEDISYSIIRYLVTYMKVNQGGVFLLNETKKGDKYFEMTACVAFDRRKYADKTINWGEGLIGRCGLEKETIFLTDVPDDYINITSGLGESNPGTILLVPLKTNNELFGVIELASFQILQQFEIELVEKSAESIASTISAVKTNIQTNKLLSETQMQAEKMAQQEEELRQNLEEMRATQEESDRREIERKGILDAIDHAAISCEFDIEGNLLSVNKNFLSTFKYKPEEVEGQNLKIFFFKDDVSELDRILADLSSGQNFRGRVKRRTKAGEEIYLFSTYSPVMDHNGEILKIISLENDITEQVEMEEALKRSKDELGLMLEEARNEVKEQFKEMEAVKIRNEKTLEGALDAIITTNQDGIVEFFNAAAEKLWGYERSEVLGNHANMLFSKETAKTNEFVTAFLNKESQKIVGERREIPIRNKYAEDIPVLMLLSEAQLGEESSYTAFIQNVEVELF</sequence>
<keyword evidence="2" id="KW-0472">Membrane</keyword>
<dbReference type="InterPro" id="IPR000014">
    <property type="entry name" value="PAS"/>
</dbReference>
<dbReference type="InterPro" id="IPR000700">
    <property type="entry name" value="PAS-assoc_C"/>
</dbReference>
<keyword evidence="1" id="KW-0175">Coiled coil</keyword>
<accession>A0A4R2GNN6</accession>
<gene>
    <name evidence="5" type="ORF">EV194_101576</name>
</gene>
<evidence type="ECO:0000256" key="2">
    <source>
        <dbReference type="SAM" id="Phobius"/>
    </source>
</evidence>
<organism evidence="5 6">
    <name type="scientific">Natronoflexus pectinivorans</name>
    <dbReference type="NCBI Taxonomy" id="682526"/>
    <lineage>
        <taxon>Bacteria</taxon>
        <taxon>Pseudomonadati</taxon>
        <taxon>Bacteroidota</taxon>
        <taxon>Bacteroidia</taxon>
        <taxon>Marinilabiliales</taxon>
        <taxon>Marinilabiliaceae</taxon>
        <taxon>Natronoflexus</taxon>
    </lineage>
</organism>
<dbReference type="Proteomes" id="UP000295221">
    <property type="component" value="Unassembled WGS sequence"/>
</dbReference>
<dbReference type="InterPro" id="IPR003018">
    <property type="entry name" value="GAF"/>
</dbReference>
<dbReference type="SUPFAM" id="SSF55785">
    <property type="entry name" value="PYP-like sensor domain (PAS domain)"/>
    <property type="match status" value="2"/>
</dbReference>
<dbReference type="NCBIfam" id="TIGR00229">
    <property type="entry name" value="sensory_box"/>
    <property type="match status" value="2"/>
</dbReference>
<dbReference type="SUPFAM" id="SSF55781">
    <property type="entry name" value="GAF domain-like"/>
    <property type="match status" value="1"/>
</dbReference>
<evidence type="ECO:0000259" key="3">
    <source>
        <dbReference type="PROSITE" id="PS50112"/>
    </source>
</evidence>
<dbReference type="SMART" id="SM00091">
    <property type="entry name" value="PAS"/>
    <property type="match status" value="2"/>
</dbReference>
<feature type="coiled-coil region" evidence="1">
    <location>
        <begin position="475"/>
        <end position="509"/>
    </location>
</feature>
<dbReference type="PANTHER" id="PTHR44757:SF2">
    <property type="entry name" value="BIOFILM ARCHITECTURE MAINTENANCE PROTEIN MBAA"/>
    <property type="match status" value="1"/>
</dbReference>
<feature type="domain" description="PAS" evidence="3">
    <location>
        <begin position="375"/>
        <end position="426"/>
    </location>
</feature>